<reference evidence="1" key="1">
    <citation type="journal article" date="2015" name="Nature">
        <title>Complex archaea that bridge the gap between prokaryotes and eukaryotes.</title>
        <authorList>
            <person name="Spang A."/>
            <person name="Saw J.H."/>
            <person name="Jorgensen S.L."/>
            <person name="Zaremba-Niedzwiedzka K."/>
            <person name="Martijn J."/>
            <person name="Lind A.E."/>
            <person name="van Eijk R."/>
            <person name="Schleper C."/>
            <person name="Guy L."/>
            <person name="Ettema T.J."/>
        </authorList>
    </citation>
    <scope>NUCLEOTIDE SEQUENCE</scope>
</reference>
<evidence type="ECO:0000313" key="1">
    <source>
        <dbReference type="EMBL" id="KKK91198.1"/>
    </source>
</evidence>
<name>A0A0F8ZBQ4_9ZZZZ</name>
<comment type="caution">
    <text evidence="1">The sequence shown here is derived from an EMBL/GenBank/DDBJ whole genome shotgun (WGS) entry which is preliminary data.</text>
</comment>
<accession>A0A0F8ZBQ4</accession>
<dbReference type="EMBL" id="LAZR01048759">
    <property type="protein sequence ID" value="KKK91198.1"/>
    <property type="molecule type" value="Genomic_DNA"/>
</dbReference>
<sequence length="99" mass="10198">MRRTVNADNGGPSPPLSAKCRVGVAATQLALTQPSDVRIVHPVPTIRMQMASHRPAKSASAGSIPALISKCPCGGTVDTLALEVSEVTLVEVRILSGAL</sequence>
<protein>
    <submittedName>
        <fullName evidence="1">Uncharacterized protein</fullName>
    </submittedName>
</protein>
<dbReference type="AlphaFoldDB" id="A0A0F8ZBQ4"/>
<proteinExistence type="predicted"/>
<gene>
    <name evidence="1" type="ORF">LCGC14_2715360</name>
</gene>
<organism evidence="1">
    <name type="scientific">marine sediment metagenome</name>
    <dbReference type="NCBI Taxonomy" id="412755"/>
    <lineage>
        <taxon>unclassified sequences</taxon>
        <taxon>metagenomes</taxon>
        <taxon>ecological metagenomes</taxon>
    </lineage>
</organism>